<comment type="caution">
    <text evidence="2">The sequence shown here is derived from an EMBL/GenBank/DDBJ whole genome shotgun (WGS) entry which is preliminary data.</text>
</comment>
<sequence length="284" mass="32373">MTWFIASVIIFLAALWKFPKLREWLLSQSGDKRIKDTKILIAVGIGIFNFIVWAMIPWLWEVLYYKWYTLVCFNLGFWAVLYLRTIKTKDEVTGKDTKEDNQTASKLASIIALVVVGGLITTAVYKIRQGDLSKEEYDQKVATEKVMRETFAVEPILQAIASCQPANEFDSVDKVKAARETYLKDGVEGWLSSSDCWTERLGGMSFNLAYRTAPKDELSEMVKIPTVPRNYGLFIDSPQNYVAEINGDKNLIEKKGEKKDVTAYTLKFSGVGEPAKIRVYMRTR</sequence>
<accession>A0A0G0PPQ1</accession>
<feature type="transmembrane region" description="Helical" evidence="1">
    <location>
        <begin position="106"/>
        <end position="125"/>
    </location>
</feature>
<name>A0A0G0PPQ1_9BACT</name>
<protein>
    <submittedName>
        <fullName evidence="2">Uncharacterized protein</fullName>
    </submittedName>
</protein>
<evidence type="ECO:0000313" key="3">
    <source>
        <dbReference type="Proteomes" id="UP000034793"/>
    </source>
</evidence>
<gene>
    <name evidence="2" type="ORF">UT61_C0019G0010</name>
</gene>
<dbReference type="Proteomes" id="UP000034793">
    <property type="component" value="Unassembled WGS sequence"/>
</dbReference>
<organism evidence="2 3">
    <name type="scientific">Candidatus Woesebacteria bacterium GW2011_GWA1_39_8</name>
    <dbReference type="NCBI Taxonomy" id="1618552"/>
    <lineage>
        <taxon>Bacteria</taxon>
        <taxon>Candidatus Woeseibacteriota</taxon>
    </lineage>
</organism>
<keyword evidence="1" id="KW-0812">Transmembrane</keyword>
<proteinExistence type="predicted"/>
<dbReference type="EMBL" id="LBXL01000019">
    <property type="protein sequence ID" value="KKR29893.1"/>
    <property type="molecule type" value="Genomic_DNA"/>
</dbReference>
<reference evidence="2 3" key="1">
    <citation type="journal article" date="2015" name="Nature">
        <title>rRNA introns, odd ribosomes, and small enigmatic genomes across a large radiation of phyla.</title>
        <authorList>
            <person name="Brown C.T."/>
            <person name="Hug L.A."/>
            <person name="Thomas B.C."/>
            <person name="Sharon I."/>
            <person name="Castelle C.J."/>
            <person name="Singh A."/>
            <person name="Wilkins M.J."/>
            <person name="Williams K.H."/>
            <person name="Banfield J.F."/>
        </authorList>
    </citation>
    <scope>NUCLEOTIDE SEQUENCE [LARGE SCALE GENOMIC DNA]</scope>
</reference>
<feature type="transmembrane region" description="Helical" evidence="1">
    <location>
        <begin position="39"/>
        <end position="60"/>
    </location>
</feature>
<evidence type="ECO:0000313" key="2">
    <source>
        <dbReference type="EMBL" id="KKR29893.1"/>
    </source>
</evidence>
<dbReference type="AlphaFoldDB" id="A0A0G0PPQ1"/>
<evidence type="ECO:0000256" key="1">
    <source>
        <dbReference type="SAM" id="Phobius"/>
    </source>
</evidence>
<keyword evidence="1" id="KW-0472">Membrane</keyword>
<feature type="transmembrane region" description="Helical" evidence="1">
    <location>
        <begin position="67"/>
        <end position="86"/>
    </location>
</feature>
<keyword evidence="1" id="KW-1133">Transmembrane helix</keyword>